<accession>K7KM27</accession>
<name>K7KM27_SOYBN</name>
<dbReference type="Gramene" id="KRH64555">
    <property type="protein sequence ID" value="KRH64555"/>
    <property type="gene ID" value="GLYMA_04G241300"/>
</dbReference>
<sequence>MSSSDVVARRGHRLPHCPCRENAFALHPGNGFTEDGDDVVGPPHERHVRTVEGVTPLNILKTLTQDFLLKNPTHIEKKRWKGIIEKHILWRHLAANIFKLLMILIYNERKNQFKKIKE</sequence>
<reference evidence="1 2" key="1">
    <citation type="journal article" date="2010" name="Nature">
        <title>Genome sequence of the palaeopolyploid soybean.</title>
        <authorList>
            <person name="Schmutz J."/>
            <person name="Cannon S.B."/>
            <person name="Schlueter J."/>
            <person name="Ma J."/>
            <person name="Mitros T."/>
            <person name="Nelson W."/>
            <person name="Hyten D.L."/>
            <person name="Song Q."/>
            <person name="Thelen J.J."/>
            <person name="Cheng J."/>
            <person name="Xu D."/>
            <person name="Hellsten U."/>
            <person name="May G.D."/>
            <person name="Yu Y."/>
            <person name="Sakurai T."/>
            <person name="Umezawa T."/>
            <person name="Bhattacharyya M.K."/>
            <person name="Sandhu D."/>
            <person name="Valliyodan B."/>
            <person name="Lindquist E."/>
            <person name="Peto M."/>
            <person name="Grant D."/>
            <person name="Shu S."/>
            <person name="Goodstein D."/>
            <person name="Barry K."/>
            <person name="Futrell-Griggs M."/>
            <person name="Abernathy B."/>
            <person name="Du J."/>
            <person name="Tian Z."/>
            <person name="Zhu L."/>
            <person name="Gill N."/>
            <person name="Joshi T."/>
            <person name="Libault M."/>
            <person name="Sethuraman A."/>
            <person name="Zhang X.-C."/>
            <person name="Shinozaki K."/>
            <person name="Nguyen H.T."/>
            <person name="Wing R.A."/>
            <person name="Cregan P."/>
            <person name="Specht J."/>
            <person name="Grimwood J."/>
            <person name="Rokhsar D."/>
            <person name="Stacey G."/>
            <person name="Shoemaker R.C."/>
            <person name="Jackson S.A."/>
        </authorList>
    </citation>
    <scope>NUCLEOTIDE SEQUENCE</scope>
    <source>
        <strain evidence="2">cv. Williams 82</strain>
        <tissue evidence="1">Callus</tissue>
    </source>
</reference>
<evidence type="ECO:0000313" key="2">
    <source>
        <dbReference type="EnsemblPlants" id="KRH64555"/>
    </source>
</evidence>
<dbReference type="EMBL" id="CM000837">
    <property type="protein sequence ID" value="KRH64555.1"/>
    <property type="molecule type" value="Genomic_DNA"/>
</dbReference>
<proteinExistence type="predicted"/>
<dbReference type="AlphaFoldDB" id="K7KM27"/>
<dbReference type="HOGENOM" id="CLU_2077329_0_0_1"/>
<organism evidence="1">
    <name type="scientific">Glycine max</name>
    <name type="common">Soybean</name>
    <name type="synonym">Glycine hispida</name>
    <dbReference type="NCBI Taxonomy" id="3847"/>
    <lineage>
        <taxon>Eukaryota</taxon>
        <taxon>Viridiplantae</taxon>
        <taxon>Streptophyta</taxon>
        <taxon>Embryophyta</taxon>
        <taxon>Tracheophyta</taxon>
        <taxon>Spermatophyta</taxon>
        <taxon>Magnoliopsida</taxon>
        <taxon>eudicotyledons</taxon>
        <taxon>Gunneridae</taxon>
        <taxon>Pentapetalae</taxon>
        <taxon>rosids</taxon>
        <taxon>fabids</taxon>
        <taxon>Fabales</taxon>
        <taxon>Fabaceae</taxon>
        <taxon>Papilionoideae</taxon>
        <taxon>50 kb inversion clade</taxon>
        <taxon>NPAAA clade</taxon>
        <taxon>indigoferoid/millettioid clade</taxon>
        <taxon>Phaseoleae</taxon>
        <taxon>Glycine</taxon>
        <taxon>Glycine subgen. Soja</taxon>
    </lineage>
</organism>
<dbReference type="InParanoid" id="K7KM27"/>
<protein>
    <submittedName>
        <fullName evidence="1 2">Uncharacterized protein</fullName>
    </submittedName>
</protein>
<reference evidence="1" key="3">
    <citation type="submission" date="2018-07" db="EMBL/GenBank/DDBJ databases">
        <title>WGS assembly of Glycine max.</title>
        <authorList>
            <person name="Schmutz J."/>
            <person name="Cannon S."/>
            <person name="Schlueter J."/>
            <person name="Ma J."/>
            <person name="Mitros T."/>
            <person name="Nelson W."/>
            <person name="Hyten D."/>
            <person name="Song Q."/>
            <person name="Thelen J."/>
            <person name="Cheng J."/>
            <person name="Xu D."/>
            <person name="Hellsten U."/>
            <person name="May G."/>
            <person name="Yu Y."/>
            <person name="Sakurai T."/>
            <person name="Umezawa T."/>
            <person name="Bhattacharyya M."/>
            <person name="Sandhu D."/>
            <person name="Valliyodan B."/>
            <person name="Lindquist E."/>
            <person name="Peto M."/>
            <person name="Grant D."/>
            <person name="Shu S."/>
            <person name="Goodstein D."/>
            <person name="Barry K."/>
            <person name="Futrell-Griggs M."/>
            <person name="Abernathy B."/>
            <person name="Du J."/>
            <person name="Tian Z."/>
            <person name="Zhu L."/>
            <person name="Gill N."/>
            <person name="Joshi T."/>
            <person name="Libault M."/>
            <person name="Sethuraman A."/>
            <person name="Zhang X."/>
            <person name="Shinozaki K."/>
            <person name="Nguyen H."/>
            <person name="Wing R."/>
            <person name="Cregan P."/>
            <person name="Specht J."/>
            <person name="Grimwood J."/>
            <person name="Rokhsar D."/>
            <person name="Stacey G."/>
            <person name="Shoemaker R."/>
            <person name="Jackson S."/>
        </authorList>
    </citation>
    <scope>NUCLEOTIDE SEQUENCE</scope>
    <source>
        <tissue evidence="1">Callus</tissue>
    </source>
</reference>
<dbReference type="EnsemblPlants" id="KRH64555">
    <property type="protein sequence ID" value="KRH64555"/>
    <property type="gene ID" value="GLYMA_04G241300"/>
</dbReference>
<gene>
    <name evidence="1" type="ORF">GLYMA_04G241300</name>
</gene>
<dbReference type="Proteomes" id="UP000008827">
    <property type="component" value="Chromosome 4"/>
</dbReference>
<reference evidence="2" key="2">
    <citation type="submission" date="2018-02" db="UniProtKB">
        <authorList>
            <consortium name="EnsemblPlants"/>
        </authorList>
    </citation>
    <scope>IDENTIFICATION</scope>
    <source>
        <strain evidence="2">Williams 82</strain>
    </source>
</reference>
<evidence type="ECO:0000313" key="1">
    <source>
        <dbReference type="EMBL" id="KRH64555.1"/>
    </source>
</evidence>
<keyword evidence="3" id="KW-1185">Reference proteome</keyword>
<dbReference type="PaxDb" id="3847-GLYMA04G42030.1"/>
<evidence type="ECO:0000313" key="3">
    <source>
        <dbReference type="Proteomes" id="UP000008827"/>
    </source>
</evidence>